<evidence type="ECO:0000313" key="1">
    <source>
        <dbReference type="EMBL" id="KAH6945130.1"/>
    </source>
</evidence>
<proteinExistence type="predicted"/>
<evidence type="ECO:0000313" key="2">
    <source>
        <dbReference type="Proteomes" id="UP000821845"/>
    </source>
</evidence>
<name>A0ACB7TDX1_HYAAI</name>
<protein>
    <submittedName>
        <fullName evidence="1">Uncharacterized protein</fullName>
    </submittedName>
</protein>
<dbReference type="EMBL" id="CM023481">
    <property type="protein sequence ID" value="KAH6945130.1"/>
    <property type="molecule type" value="Genomic_DNA"/>
</dbReference>
<gene>
    <name evidence="1" type="ORF">HPB50_007374</name>
</gene>
<comment type="caution">
    <text evidence="1">The sequence shown here is derived from an EMBL/GenBank/DDBJ whole genome shotgun (WGS) entry which is preliminary data.</text>
</comment>
<organism evidence="1 2">
    <name type="scientific">Hyalomma asiaticum</name>
    <name type="common">Tick</name>
    <dbReference type="NCBI Taxonomy" id="266040"/>
    <lineage>
        <taxon>Eukaryota</taxon>
        <taxon>Metazoa</taxon>
        <taxon>Ecdysozoa</taxon>
        <taxon>Arthropoda</taxon>
        <taxon>Chelicerata</taxon>
        <taxon>Arachnida</taxon>
        <taxon>Acari</taxon>
        <taxon>Parasitiformes</taxon>
        <taxon>Ixodida</taxon>
        <taxon>Ixodoidea</taxon>
        <taxon>Ixodidae</taxon>
        <taxon>Hyalomminae</taxon>
        <taxon>Hyalomma</taxon>
    </lineage>
</organism>
<accession>A0ACB7TDX1</accession>
<sequence length="430" mass="49022">MEQVYFDLLSGPLLEDDDKDLLEANLPFEVPDLSVEFESDVSRWMQQSPIWGKNIPDIDSLEKEVEGDIDWVSDVPGWIKEVPKIESSEEDEVDVVSVDDDTKSFQSTEPSTPTKPNTQPLPDKSPKNATEAAPVVSSSLLDRMKAAAAKKRSPILIQPPERGRPSKNDAATNTTPCPAATPDHDYCTAAKGGSRAENSSGKNNQAVVQPLSRSPSVTRSYRPQKHRVSRRLSQSPRRRRRSRSSSLSSRNSSCESSDDSVRRRSRSSRRSRDCRTSWPSQQRQKESRRFMPSPPRRRIPDHKEERRVIYVGNIPEGTTRLALRERFARFGHIEEVSVHFRDHGDNYGFVTFLRGSDAYEAVEHGNDDPKLPRFELCFGGRRQFCRTNWADLDSQYERYYYIQREPSGNNLDFDSLLQAAKSKVQVSQRY</sequence>
<keyword evidence="2" id="KW-1185">Reference proteome</keyword>
<dbReference type="Proteomes" id="UP000821845">
    <property type="component" value="Chromosome 1"/>
</dbReference>
<reference evidence="1" key="1">
    <citation type="submission" date="2020-05" db="EMBL/GenBank/DDBJ databases">
        <title>Large-scale comparative analyses of tick genomes elucidate their genetic diversity and vector capacities.</title>
        <authorList>
            <person name="Jia N."/>
            <person name="Wang J."/>
            <person name="Shi W."/>
            <person name="Du L."/>
            <person name="Sun Y."/>
            <person name="Zhan W."/>
            <person name="Jiang J."/>
            <person name="Wang Q."/>
            <person name="Zhang B."/>
            <person name="Ji P."/>
            <person name="Sakyi L.B."/>
            <person name="Cui X."/>
            <person name="Yuan T."/>
            <person name="Jiang B."/>
            <person name="Yang W."/>
            <person name="Lam T.T.-Y."/>
            <person name="Chang Q."/>
            <person name="Ding S."/>
            <person name="Wang X."/>
            <person name="Zhu J."/>
            <person name="Ruan X."/>
            <person name="Zhao L."/>
            <person name="Wei J."/>
            <person name="Que T."/>
            <person name="Du C."/>
            <person name="Cheng J."/>
            <person name="Dai P."/>
            <person name="Han X."/>
            <person name="Huang E."/>
            <person name="Gao Y."/>
            <person name="Liu J."/>
            <person name="Shao H."/>
            <person name="Ye R."/>
            <person name="Li L."/>
            <person name="Wei W."/>
            <person name="Wang X."/>
            <person name="Wang C."/>
            <person name="Yang T."/>
            <person name="Huo Q."/>
            <person name="Li W."/>
            <person name="Guo W."/>
            <person name="Chen H."/>
            <person name="Zhou L."/>
            <person name="Ni X."/>
            <person name="Tian J."/>
            <person name="Zhou Y."/>
            <person name="Sheng Y."/>
            <person name="Liu T."/>
            <person name="Pan Y."/>
            <person name="Xia L."/>
            <person name="Li J."/>
            <person name="Zhao F."/>
            <person name="Cao W."/>
        </authorList>
    </citation>
    <scope>NUCLEOTIDE SEQUENCE</scope>
    <source>
        <strain evidence="1">Hyas-2018</strain>
    </source>
</reference>